<feature type="compositionally biased region" description="Polar residues" evidence="4">
    <location>
        <begin position="248"/>
        <end position="266"/>
    </location>
</feature>
<dbReference type="GO" id="GO:0003723">
    <property type="term" value="F:RNA binding"/>
    <property type="evidence" value="ECO:0007669"/>
    <property type="project" value="InterPro"/>
</dbReference>
<evidence type="ECO:0000313" key="7">
    <source>
        <dbReference type="Proteomes" id="UP000738325"/>
    </source>
</evidence>
<keyword evidence="2" id="KW-0819">tRNA processing</keyword>
<feature type="compositionally biased region" description="Polar residues" evidence="4">
    <location>
        <begin position="224"/>
        <end position="239"/>
    </location>
</feature>
<dbReference type="InterPro" id="IPR020094">
    <property type="entry name" value="TruA/RsuA/RluB/E/F_N"/>
</dbReference>
<dbReference type="Gene3D" id="3.30.70.660">
    <property type="entry name" value="Pseudouridine synthase I, catalytic domain, C-terminal subdomain"/>
    <property type="match status" value="1"/>
</dbReference>
<proteinExistence type="inferred from homology"/>
<feature type="region of interest" description="Disordered" evidence="4">
    <location>
        <begin position="153"/>
        <end position="201"/>
    </location>
</feature>
<evidence type="ECO:0000256" key="1">
    <source>
        <dbReference type="ARBA" id="ARBA00009375"/>
    </source>
</evidence>
<dbReference type="GO" id="GO:1990481">
    <property type="term" value="P:mRNA pseudouridine synthesis"/>
    <property type="evidence" value="ECO:0007669"/>
    <property type="project" value="TreeGrafter"/>
</dbReference>
<dbReference type="PANTHER" id="PTHR11142:SF5">
    <property type="entry name" value="TRNA PSEUDOURIDINE(38_39) SYNTHASE"/>
    <property type="match status" value="1"/>
</dbReference>
<feature type="region of interest" description="Disordered" evidence="4">
    <location>
        <begin position="91"/>
        <end position="115"/>
    </location>
</feature>
<dbReference type="PANTHER" id="PTHR11142">
    <property type="entry name" value="PSEUDOURIDYLATE SYNTHASE"/>
    <property type="match status" value="1"/>
</dbReference>
<dbReference type="NCBIfam" id="TIGR00071">
    <property type="entry name" value="hisT_truA"/>
    <property type="match status" value="1"/>
</dbReference>
<feature type="compositionally biased region" description="Basic residues" evidence="4">
    <location>
        <begin position="59"/>
        <end position="68"/>
    </location>
</feature>
<feature type="compositionally biased region" description="Low complexity" evidence="4">
    <location>
        <begin position="48"/>
        <end position="57"/>
    </location>
</feature>
<name>A0A9P6RD54_9FUNG</name>
<dbReference type="SUPFAM" id="SSF55120">
    <property type="entry name" value="Pseudouridine synthase"/>
    <property type="match status" value="1"/>
</dbReference>
<comment type="caution">
    <text evidence="6">The sequence shown here is derived from an EMBL/GenBank/DDBJ whole genome shotgun (WGS) entry which is preliminary data.</text>
</comment>
<keyword evidence="7" id="KW-1185">Reference proteome</keyword>
<feature type="region of interest" description="Disordered" evidence="4">
    <location>
        <begin position="222"/>
        <end position="274"/>
    </location>
</feature>
<feature type="domain" description="Pseudouridine synthase I TruA alpha/beta" evidence="5">
    <location>
        <begin position="469"/>
        <end position="584"/>
    </location>
</feature>
<dbReference type="Proteomes" id="UP000738325">
    <property type="component" value="Unassembled WGS sequence"/>
</dbReference>
<feature type="compositionally biased region" description="Basic residues" evidence="4">
    <location>
        <begin position="100"/>
        <end position="111"/>
    </location>
</feature>
<feature type="region of interest" description="Disordered" evidence="4">
    <location>
        <begin position="26"/>
        <end position="71"/>
    </location>
</feature>
<evidence type="ECO:0000256" key="4">
    <source>
        <dbReference type="SAM" id="MobiDB-lite"/>
    </source>
</evidence>
<dbReference type="Pfam" id="PF01416">
    <property type="entry name" value="PseudoU_synth_1"/>
    <property type="match status" value="1"/>
</dbReference>
<dbReference type="GO" id="GO:0031119">
    <property type="term" value="P:tRNA pseudouridine synthesis"/>
    <property type="evidence" value="ECO:0007669"/>
    <property type="project" value="TreeGrafter"/>
</dbReference>
<accession>A0A9P6RD54</accession>
<gene>
    <name evidence="6" type="primary">PUS3</name>
    <name evidence="6" type="ORF">BGZ99_007543</name>
</gene>
<dbReference type="OrthoDB" id="25767at2759"/>
<dbReference type="InterPro" id="IPR020097">
    <property type="entry name" value="PsdUridine_synth_TruA_a/b_dom"/>
</dbReference>
<dbReference type="GO" id="GO:0009982">
    <property type="term" value="F:pseudouridine synthase activity"/>
    <property type="evidence" value="ECO:0007669"/>
    <property type="project" value="InterPro"/>
</dbReference>
<dbReference type="GO" id="GO:0005737">
    <property type="term" value="C:cytoplasm"/>
    <property type="evidence" value="ECO:0007669"/>
    <property type="project" value="TreeGrafter"/>
</dbReference>
<keyword evidence="3" id="KW-0413">Isomerase</keyword>
<protein>
    <submittedName>
        <fullName evidence="6">tRNA pseudouridine synthase 3</fullName>
    </submittedName>
</protein>
<dbReference type="Gene3D" id="3.30.70.580">
    <property type="entry name" value="Pseudouridine synthase I, catalytic domain, N-terminal subdomain"/>
    <property type="match status" value="1"/>
</dbReference>
<dbReference type="HAMAP" id="MF_00171">
    <property type="entry name" value="TruA"/>
    <property type="match status" value="1"/>
</dbReference>
<evidence type="ECO:0000256" key="3">
    <source>
        <dbReference type="ARBA" id="ARBA00023235"/>
    </source>
</evidence>
<dbReference type="InterPro" id="IPR001406">
    <property type="entry name" value="PsdUridine_synth_TruA"/>
</dbReference>
<evidence type="ECO:0000313" key="6">
    <source>
        <dbReference type="EMBL" id="KAG0315288.1"/>
    </source>
</evidence>
<dbReference type="GO" id="GO:0005634">
    <property type="term" value="C:nucleus"/>
    <property type="evidence" value="ECO:0007669"/>
    <property type="project" value="TreeGrafter"/>
</dbReference>
<feature type="compositionally biased region" description="Basic residues" evidence="4">
    <location>
        <begin position="691"/>
        <end position="701"/>
    </location>
</feature>
<feature type="compositionally biased region" description="Low complexity" evidence="4">
    <location>
        <begin position="706"/>
        <end position="716"/>
    </location>
</feature>
<sequence>MADKGSTDSHHYDLRESTLAAAATNTGTDHAKGTSGTTAHGHQHQTHGHQQQQHNQGKLAHHTQHGHAPKTEHPAVKLATGVEENLEHPVHPEHEQEHKQGRHANRGHKHFPRDNTPFLHKYAAASNNVKELAQRYANHHRLKTNCFSETTTATTESTLHPSMATNKDRPLNNKGKPTKAERKRRNREGGSSAVLGSGSGNVDKYSTWSRDMLLQRVRELEGLSHNQSPTSVVTSNSASPAVGDSTDNDTGTSRPDSPATVYSTIETPPKRKDRRPFDFSKYAKRHVAFKVAYFGWPYGGFASQGVVDIKTIESELFNALLAARIIDDPQTCNYTRCGRTDRGVSGLGQVVALTVRSALPKSSPLVIRSEGDGFDPTAEENPEGLTQEELEAKAGVYWKSGIKRNKDGSVFGELAYLNIINRLLPPDIRIVAWAPVAEDFNARFHCLWREYKYFFPKGFNNIDQMRAGAVKFLGTHDFRNFCKYDASKTIETYERSILAISIDPVPEHEFAATEGREFYQLTLRGSAFLWHQVRCMMAVLLAIGQGLEEPEVIDKLMDIKNCPAKPNYDMASDLPLVLYDCKFENLEWQYQTEVDLLTDITPLRLYRAMEDKWSCYVTKSLMYSRMLEQLNGAMLYNLPEKGDEVSLGEYAKRNIGKENNISLGGDLRMFMGKKYAQLMDRQKCLPTEVKTRRHQERKRMKMTLAESGSENNSNNDSEMDSPRPAAQALLSTGEEAAVAHPVSVEAGAIESDDSSVKGLGATSTS</sequence>
<evidence type="ECO:0000256" key="2">
    <source>
        <dbReference type="ARBA" id="ARBA00022694"/>
    </source>
</evidence>
<dbReference type="InterPro" id="IPR041707">
    <property type="entry name" value="Pus3-like"/>
</dbReference>
<dbReference type="CDD" id="cd02569">
    <property type="entry name" value="PseudoU_synth_ScPus3"/>
    <property type="match status" value="1"/>
</dbReference>
<evidence type="ECO:0000259" key="5">
    <source>
        <dbReference type="Pfam" id="PF01416"/>
    </source>
</evidence>
<reference evidence="6" key="1">
    <citation type="journal article" date="2020" name="Fungal Divers.">
        <title>Resolving the Mortierellaceae phylogeny through synthesis of multi-gene phylogenetics and phylogenomics.</title>
        <authorList>
            <person name="Vandepol N."/>
            <person name="Liber J."/>
            <person name="Desiro A."/>
            <person name="Na H."/>
            <person name="Kennedy M."/>
            <person name="Barry K."/>
            <person name="Grigoriev I.V."/>
            <person name="Miller A.N."/>
            <person name="O'Donnell K."/>
            <person name="Stajich J.E."/>
            <person name="Bonito G."/>
        </authorList>
    </citation>
    <scope>NUCLEOTIDE SEQUENCE</scope>
    <source>
        <strain evidence="6">REB-010B</strain>
    </source>
</reference>
<feature type="region of interest" description="Disordered" evidence="4">
    <location>
        <begin position="689"/>
        <end position="765"/>
    </location>
</feature>
<dbReference type="InterPro" id="IPR020103">
    <property type="entry name" value="PsdUridine_synth_cat_dom_sf"/>
</dbReference>
<dbReference type="InterPro" id="IPR020095">
    <property type="entry name" value="PsdUridine_synth_TruA_C"/>
</dbReference>
<dbReference type="AlphaFoldDB" id="A0A9P6RD54"/>
<dbReference type="EMBL" id="JAAAIP010000549">
    <property type="protein sequence ID" value="KAG0315288.1"/>
    <property type="molecule type" value="Genomic_DNA"/>
</dbReference>
<comment type="similarity">
    <text evidence="1">Belongs to the tRNA pseudouridine synthase TruA family.</text>
</comment>
<organism evidence="6 7">
    <name type="scientific">Dissophora globulifera</name>
    <dbReference type="NCBI Taxonomy" id="979702"/>
    <lineage>
        <taxon>Eukaryota</taxon>
        <taxon>Fungi</taxon>
        <taxon>Fungi incertae sedis</taxon>
        <taxon>Mucoromycota</taxon>
        <taxon>Mortierellomycotina</taxon>
        <taxon>Mortierellomycetes</taxon>
        <taxon>Mortierellales</taxon>
        <taxon>Mortierellaceae</taxon>
        <taxon>Dissophora</taxon>
    </lineage>
</organism>